<dbReference type="Gramene" id="OGLUM06G03160.1">
    <property type="protein sequence ID" value="OGLUM06G03160.1"/>
    <property type="gene ID" value="OGLUM06G03160"/>
</dbReference>
<reference evidence="2" key="2">
    <citation type="submission" date="2018-05" db="EMBL/GenBank/DDBJ databases">
        <title>OgluRS3 (Oryza glumaepatula Reference Sequence Version 3).</title>
        <authorList>
            <person name="Zhang J."/>
            <person name="Kudrna D."/>
            <person name="Lee S."/>
            <person name="Talag J."/>
            <person name="Welchert J."/>
            <person name="Wing R.A."/>
        </authorList>
    </citation>
    <scope>NUCLEOTIDE SEQUENCE [LARGE SCALE GENOMIC DNA]</scope>
</reference>
<reference evidence="2" key="1">
    <citation type="submission" date="2015-04" db="UniProtKB">
        <authorList>
            <consortium name="EnsemblPlants"/>
        </authorList>
    </citation>
    <scope>IDENTIFICATION</scope>
</reference>
<sequence length="64" mass="6873">MAGNEGRRSQPSIHPSFGHSNTAHQPAVVRWFDSSPPLLAEVGLESGSGKTKFRNRDAQVARSG</sequence>
<name>A0A0E0A4Z6_9ORYZ</name>
<dbReference type="Proteomes" id="UP000026961">
    <property type="component" value="Chromosome 6"/>
</dbReference>
<feature type="compositionally biased region" description="Basic and acidic residues" evidence="1">
    <location>
        <begin position="54"/>
        <end position="64"/>
    </location>
</feature>
<evidence type="ECO:0000313" key="3">
    <source>
        <dbReference type="Proteomes" id="UP000026961"/>
    </source>
</evidence>
<dbReference type="HOGENOM" id="CLU_2871309_0_0_1"/>
<feature type="region of interest" description="Disordered" evidence="1">
    <location>
        <begin position="1"/>
        <end position="21"/>
    </location>
</feature>
<keyword evidence="3" id="KW-1185">Reference proteome</keyword>
<accession>A0A0E0A4Z6</accession>
<feature type="compositionally biased region" description="Polar residues" evidence="1">
    <location>
        <begin position="9"/>
        <end position="21"/>
    </location>
</feature>
<evidence type="ECO:0000256" key="1">
    <source>
        <dbReference type="SAM" id="MobiDB-lite"/>
    </source>
</evidence>
<protein>
    <submittedName>
        <fullName evidence="2">Uncharacterized protein</fullName>
    </submittedName>
</protein>
<organism evidence="2">
    <name type="scientific">Oryza glumipatula</name>
    <dbReference type="NCBI Taxonomy" id="40148"/>
    <lineage>
        <taxon>Eukaryota</taxon>
        <taxon>Viridiplantae</taxon>
        <taxon>Streptophyta</taxon>
        <taxon>Embryophyta</taxon>
        <taxon>Tracheophyta</taxon>
        <taxon>Spermatophyta</taxon>
        <taxon>Magnoliopsida</taxon>
        <taxon>Liliopsida</taxon>
        <taxon>Poales</taxon>
        <taxon>Poaceae</taxon>
        <taxon>BOP clade</taxon>
        <taxon>Oryzoideae</taxon>
        <taxon>Oryzeae</taxon>
        <taxon>Oryzinae</taxon>
        <taxon>Oryza</taxon>
    </lineage>
</organism>
<feature type="region of interest" description="Disordered" evidence="1">
    <location>
        <begin position="42"/>
        <end position="64"/>
    </location>
</feature>
<evidence type="ECO:0000313" key="2">
    <source>
        <dbReference type="EnsemblPlants" id="OGLUM06G03160.1"/>
    </source>
</evidence>
<proteinExistence type="predicted"/>
<dbReference type="EnsemblPlants" id="OGLUM06G03160.1">
    <property type="protein sequence ID" value="OGLUM06G03160.1"/>
    <property type="gene ID" value="OGLUM06G03160"/>
</dbReference>
<dbReference type="AlphaFoldDB" id="A0A0E0A4Z6"/>